<feature type="domain" description="Peptidase M14" evidence="13">
    <location>
        <begin position="199"/>
        <end position="340"/>
    </location>
</feature>
<evidence type="ECO:0000313" key="15">
    <source>
        <dbReference type="WBParaSite" id="MhA1_Contig1948.frz3.gene4"/>
    </source>
</evidence>
<keyword evidence="10" id="KW-1015">Disulfide bond</keyword>
<dbReference type="SUPFAM" id="SSF54897">
    <property type="entry name" value="Protease propeptides/inhibitors"/>
    <property type="match status" value="1"/>
</dbReference>
<organism evidence="14 15">
    <name type="scientific">Meloidogyne hapla</name>
    <name type="common">Root-knot nematode worm</name>
    <dbReference type="NCBI Taxonomy" id="6305"/>
    <lineage>
        <taxon>Eukaryota</taxon>
        <taxon>Metazoa</taxon>
        <taxon>Ecdysozoa</taxon>
        <taxon>Nematoda</taxon>
        <taxon>Chromadorea</taxon>
        <taxon>Rhabditida</taxon>
        <taxon>Tylenchina</taxon>
        <taxon>Tylenchomorpha</taxon>
        <taxon>Tylenchoidea</taxon>
        <taxon>Meloidogynidae</taxon>
        <taxon>Meloidogyninae</taxon>
        <taxon>Meloidogyne</taxon>
    </lineage>
</organism>
<protein>
    <submittedName>
        <fullName evidence="15">Peptidase_M14 domain-containing protein</fullName>
    </submittedName>
</protein>
<dbReference type="SUPFAM" id="SSF53187">
    <property type="entry name" value="Zn-dependent exopeptidases"/>
    <property type="match status" value="1"/>
</dbReference>
<keyword evidence="12" id="KW-0472">Membrane</keyword>
<sequence>MYYLFSTNNLFTNNLIKKQQLNIKYLFFILIIFGLFNKTFTLNNWVFQQNEEEINKQNGQERKDFTGFKLLRLNPRTETQLTWLRDLYTSDTNSAPPFFNLDFWQPPTHIGALVDLTISPVDAPAFFGELRHRELDYLVIADNLEDLIKKERNQQFNYFNSQNNPQLDDEKDFLLEKQRDKFWFGRTKPPKEPEYRYDRYNPLTRMEEHLFRLREMNPRLITLYEIGKTHENRSIVTAKISARQTMPDEGWRPFRGPAIWIDAGVHAREWIAPATAMILIAALVNGYNSEDVGVRHLVEHIDWYITPVLNPDGTECGEKIEDLHFANNNILIEFVVLVLI</sequence>
<keyword evidence="7" id="KW-0378">Hydrolase</keyword>
<dbReference type="Gene3D" id="3.40.630.10">
    <property type="entry name" value="Zn peptidases"/>
    <property type="match status" value="1"/>
</dbReference>
<evidence type="ECO:0000313" key="14">
    <source>
        <dbReference type="Proteomes" id="UP000095281"/>
    </source>
</evidence>
<dbReference type="AlphaFoldDB" id="A0A1I8BCU2"/>
<dbReference type="Gene3D" id="3.30.70.340">
    <property type="entry name" value="Metallocarboxypeptidase-like"/>
    <property type="match status" value="1"/>
</dbReference>
<dbReference type="Proteomes" id="UP000095281">
    <property type="component" value="Unplaced"/>
</dbReference>
<keyword evidence="14" id="KW-1185">Reference proteome</keyword>
<dbReference type="GO" id="GO:0004181">
    <property type="term" value="F:metallocarboxypeptidase activity"/>
    <property type="evidence" value="ECO:0007669"/>
    <property type="project" value="InterPro"/>
</dbReference>
<keyword evidence="3" id="KW-0121">Carboxypeptidase</keyword>
<evidence type="ECO:0000256" key="9">
    <source>
        <dbReference type="ARBA" id="ARBA00023049"/>
    </source>
</evidence>
<evidence type="ECO:0000256" key="6">
    <source>
        <dbReference type="ARBA" id="ARBA00022729"/>
    </source>
</evidence>
<dbReference type="SMART" id="SM00631">
    <property type="entry name" value="Zn_pept"/>
    <property type="match status" value="1"/>
</dbReference>
<dbReference type="InterPro" id="IPR003146">
    <property type="entry name" value="M14A_act_pep"/>
</dbReference>
<feature type="transmembrane region" description="Helical" evidence="12">
    <location>
        <begin position="25"/>
        <end position="47"/>
    </location>
</feature>
<dbReference type="GO" id="GO:0005615">
    <property type="term" value="C:extracellular space"/>
    <property type="evidence" value="ECO:0007669"/>
    <property type="project" value="TreeGrafter"/>
</dbReference>
<dbReference type="PROSITE" id="PS00132">
    <property type="entry name" value="CARBOXYPEPT_ZN_1"/>
    <property type="match status" value="1"/>
</dbReference>
<keyword evidence="12" id="KW-0812">Transmembrane</keyword>
<evidence type="ECO:0000256" key="8">
    <source>
        <dbReference type="ARBA" id="ARBA00022833"/>
    </source>
</evidence>
<keyword evidence="5" id="KW-0479">Metal-binding</keyword>
<evidence type="ECO:0000256" key="7">
    <source>
        <dbReference type="ARBA" id="ARBA00022801"/>
    </source>
</evidence>
<accession>A0A1I8BCU2</accession>
<dbReference type="InterPro" id="IPR000834">
    <property type="entry name" value="Peptidase_M14"/>
</dbReference>
<dbReference type="InterPro" id="IPR036990">
    <property type="entry name" value="M14A-like_propep"/>
</dbReference>
<keyword evidence="4" id="KW-0645">Protease</keyword>
<dbReference type="PANTHER" id="PTHR11705:SF133">
    <property type="entry name" value="PEPTIDASE M14 CARBOXYPEPTIDASE A DOMAIN-CONTAINING PROTEIN"/>
    <property type="match status" value="1"/>
</dbReference>
<name>A0A1I8BCU2_MELHA</name>
<evidence type="ECO:0000256" key="12">
    <source>
        <dbReference type="SAM" id="Phobius"/>
    </source>
</evidence>
<comment type="cofactor">
    <cofactor evidence="1">
        <name>Zn(2+)</name>
        <dbReference type="ChEBI" id="CHEBI:29105"/>
    </cofactor>
</comment>
<proteinExistence type="inferred from homology"/>
<reference evidence="15" key="1">
    <citation type="submission" date="2016-11" db="UniProtKB">
        <authorList>
            <consortium name="WormBaseParasite"/>
        </authorList>
    </citation>
    <scope>IDENTIFICATION</scope>
</reference>
<dbReference type="PANTHER" id="PTHR11705">
    <property type="entry name" value="PROTEASE FAMILY M14 CARBOXYPEPTIDASE A,B"/>
    <property type="match status" value="1"/>
</dbReference>
<evidence type="ECO:0000256" key="5">
    <source>
        <dbReference type="ARBA" id="ARBA00022723"/>
    </source>
</evidence>
<keyword evidence="9" id="KW-0482">Metalloprotease</keyword>
<evidence type="ECO:0000256" key="4">
    <source>
        <dbReference type="ARBA" id="ARBA00022670"/>
    </source>
</evidence>
<evidence type="ECO:0000256" key="11">
    <source>
        <dbReference type="PROSITE-ProRule" id="PRU01379"/>
    </source>
</evidence>
<dbReference type="InterPro" id="IPR057246">
    <property type="entry name" value="CARBOXYPEPT_ZN_1"/>
</dbReference>
<evidence type="ECO:0000256" key="10">
    <source>
        <dbReference type="ARBA" id="ARBA00023157"/>
    </source>
</evidence>
<dbReference type="GO" id="GO:0008270">
    <property type="term" value="F:zinc ion binding"/>
    <property type="evidence" value="ECO:0007669"/>
    <property type="project" value="InterPro"/>
</dbReference>
<dbReference type="FunFam" id="3.40.630.10:FF:000084">
    <property type="entry name" value="Carboxypeptidase B2"/>
    <property type="match status" value="1"/>
</dbReference>
<evidence type="ECO:0000256" key="2">
    <source>
        <dbReference type="ARBA" id="ARBA00005988"/>
    </source>
</evidence>
<keyword evidence="8" id="KW-0862">Zinc</keyword>
<dbReference type="PROSITE" id="PS52035">
    <property type="entry name" value="PEPTIDASE_M14"/>
    <property type="match status" value="1"/>
</dbReference>
<evidence type="ECO:0000259" key="13">
    <source>
        <dbReference type="PROSITE" id="PS52035"/>
    </source>
</evidence>
<dbReference type="Pfam" id="PF00246">
    <property type="entry name" value="Peptidase_M14"/>
    <property type="match status" value="1"/>
</dbReference>
<keyword evidence="12" id="KW-1133">Transmembrane helix</keyword>
<evidence type="ECO:0000256" key="3">
    <source>
        <dbReference type="ARBA" id="ARBA00022645"/>
    </source>
</evidence>
<dbReference type="GO" id="GO:0006508">
    <property type="term" value="P:proteolysis"/>
    <property type="evidence" value="ECO:0007669"/>
    <property type="project" value="UniProtKB-KW"/>
</dbReference>
<dbReference type="Pfam" id="PF02244">
    <property type="entry name" value="Propep_M14"/>
    <property type="match status" value="1"/>
</dbReference>
<evidence type="ECO:0000256" key="1">
    <source>
        <dbReference type="ARBA" id="ARBA00001947"/>
    </source>
</evidence>
<keyword evidence="6" id="KW-0732">Signal</keyword>
<comment type="caution">
    <text evidence="11">Lacks conserved residue(s) required for the propagation of feature annotation.</text>
</comment>
<dbReference type="WBParaSite" id="MhA1_Contig1948.frz3.gene4">
    <property type="protein sequence ID" value="MhA1_Contig1948.frz3.gene4"/>
    <property type="gene ID" value="MhA1_Contig1948.frz3.gene4"/>
</dbReference>
<comment type="similarity">
    <text evidence="2 11">Belongs to the peptidase M14 family.</text>
</comment>